<evidence type="ECO:0000256" key="1">
    <source>
        <dbReference type="ARBA" id="ARBA00007068"/>
    </source>
</evidence>
<keyword evidence="2" id="KW-0378">Hydrolase</keyword>
<dbReference type="InterPro" id="IPR005321">
    <property type="entry name" value="Peptidase_S58_DmpA"/>
</dbReference>
<proteinExistence type="inferred from homology"/>
<dbReference type="EMBL" id="FRBC01000049">
    <property type="protein sequence ID" value="SHL11398.1"/>
    <property type="molecule type" value="Genomic_DNA"/>
</dbReference>
<name>A0A1M6XZV0_SELRU</name>
<dbReference type="OrthoDB" id="9808347at2"/>
<dbReference type="GO" id="GO:0004177">
    <property type="term" value="F:aminopeptidase activity"/>
    <property type="evidence" value="ECO:0007669"/>
    <property type="project" value="UniProtKB-KW"/>
</dbReference>
<keyword evidence="2" id="KW-0031">Aminopeptidase</keyword>
<dbReference type="RefSeq" id="WP_073092997.1">
    <property type="nucleotide sequence ID" value="NZ_FRBC01000049.1"/>
</dbReference>
<dbReference type="InterPro" id="IPR016117">
    <property type="entry name" value="ArgJ-like_dom_sf"/>
</dbReference>
<gene>
    <name evidence="2" type="ORF">SAMN05216582_1494</name>
</gene>
<organism evidence="2 3">
    <name type="scientific">Selenomonas ruminantium</name>
    <dbReference type="NCBI Taxonomy" id="971"/>
    <lineage>
        <taxon>Bacteria</taxon>
        <taxon>Bacillati</taxon>
        <taxon>Bacillota</taxon>
        <taxon>Negativicutes</taxon>
        <taxon>Selenomonadales</taxon>
        <taxon>Selenomonadaceae</taxon>
        <taxon>Selenomonas</taxon>
    </lineage>
</organism>
<accession>A0A1M6XZV0</accession>
<dbReference type="CDD" id="cd02252">
    <property type="entry name" value="nylC_like"/>
    <property type="match status" value="1"/>
</dbReference>
<protein>
    <submittedName>
        <fullName evidence="2">L-aminopeptidase/D-esterase</fullName>
    </submittedName>
</protein>
<sequence>MGWKFQAKKIPFGSIDGACVGNAQNNEGKTGVTVLCFPKGAKTGIDISGGGPASRETPVLEPTREDIGIHAIVLSGGSAYGLAAADGVMACLEENGIGLDTGFALVPLVVQSYIYDLSYGSATVRLDKAMGYEACLNALKKNNPQSGSIGAGTGATVGTMCGMKQSQKSGIGYYAMQIGDLKIGAVVVVNAMGDVYAEGRKIAGLMNESRTEYIDSTRAFYKIAAPKDLPSRTNTTIGAIITNGRFDKAQITRIAQQAGNAYAGCINPVGTLTDGDTVYASSCGEQVTADVNMAGTLAAEVMAKAIERAITSSQMDDEEYLSYCLDCR</sequence>
<comment type="similarity">
    <text evidence="1">Belongs to the peptidase S58 family.</text>
</comment>
<dbReference type="Pfam" id="PF03576">
    <property type="entry name" value="Peptidase_S58"/>
    <property type="match status" value="1"/>
</dbReference>
<dbReference type="Gene3D" id="3.60.70.12">
    <property type="entry name" value="L-amino peptidase D-ALA esterase/amidase"/>
    <property type="match status" value="1"/>
</dbReference>
<evidence type="ECO:0000313" key="2">
    <source>
        <dbReference type="EMBL" id="SHL11398.1"/>
    </source>
</evidence>
<dbReference type="Proteomes" id="UP000184263">
    <property type="component" value="Unassembled WGS sequence"/>
</dbReference>
<dbReference type="AlphaFoldDB" id="A0A1M6XZV0"/>
<keyword evidence="2" id="KW-0645">Protease</keyword>
<reference evidence="2 3" key="1">
    <citation type="submission" date="2016-11" db="EMBL/GenBank/DDBJ databases">
        <authorList>
            <person name="Jaros S."/>
            <person name="Januszkiewicz K."/>
            <person name="Wedrychowicz H."/>
        </authorList>
    </citation>
    <scope>NUCLEOTIDE SEQUENCE [LARGE SCALE GENOMIC DNA]</scope>
    <source>
        <strain evidence="2 3">HD4</strain>
    </source>
</reference>
<dbReference type="PANTHER" id="PTHR36512">
    <property type="entry name" value="D-AMINOPEPTIDASE"/>
    <property type="match status" value="1"/>
</dbReference>
<dbReference type="PANTHER" id="PTHR36512:SF3">
    <property type="entry name" value="BLR5678 PROTEIN"/>
    <property type="match status" value="1"/>
</dbReference>
<evidence type="ECO:0000313" key="3">
    <source>
        <dbReference type="Proteomes" id="UP000184263"/>
    </source>
</evidence>
<dbReference type="SUPFAM" id="SSF56266">
    <property type="entry name" value="DmpA/ArgJ-like"/>
    <property type="match status" value="1"/>
</dbReference>